<dbReference type="PANTHER" id="PTHR47485:SF1">
    <property type="entry name" value="THYLAKOID LUMENAL 17.4 KDA PROTEIN, CHLOROPLASTIC"/>
    <property type="match status" value="1"/>
</dbReference>
<feature type="region of interest" description="Disordered" evidence="2">
    <location>
        <begin position="1"/>
        <end position="26"/>
    </location>
</feature>
<dbReference type="Pfam" id="PF13599">
    <property type="entry name" value="Pentapeptide_4"/>
    <property type="match status" value="1"/>
</dbReference>
<evidence type="ECO:0000313" key="4">
    <source>
        <dbReference type="Proteomes" id="UP000198420"/>
    </source>
</evidence>
<dbReference type="Proteomes" id="UP000198420">
    <property type="component" value="Unassembled WGS sequence"/>
</dbReference>
<sequence length="227" mass="24921">MPARTPASPVREPKPPQIPRRLTPAGKVERHIRHDGKYLSLEYGADSLSMDDPDGVEDVEFERCRFTRTAFSGLVLHRAGFADCAFGDADLANLRAFNSRMFNVQIMNARMTGMQLAESGLRDALFEGCRADLTGFRFAHLRDVVFRDCNLTEATFQSVEMTGVRFENCRLGGAQFSGARMQAVRFRGCDLRGVAGLDSFQGAIVASADAMGLLDAFAAELGITIED</sequence>
<protein>
    <submittedName>
        <fullName evidence="3">Uncharacterized protein YjbI, contains pentapeptide repeats</fullName>
    </submittedName>
</protein>
<dbReference type="InterPro" id="IPR001646">
    <property type="entry name" value="5peptide_repeat"/>
</dbReference>
<organism evidence="3 4">
    <name type="scientific">Actinomadura mexicana</name>
    <dbReference type="NCBI Taxonomy" id="134959"/>
    <lineage>
        <taxon>Bacteria</taxon>
        <taxon>Bacillati</taxon>
        <taxon>Actinomycetota</taxon>
        <taxon>Actinomycetes</taxon>
        <taxon>Streptosporangiales</taxon>
        <taxon>Thermomonosporaceae</taxon>
        <taxon>Actinomadura</taxon>
    </lineage>
</organism>
<proteinExistence type="predicted"/>
<evidence type="ECO:0000313" key="3">
    <source>
        <dbReference type="EMBL" id="SNS70549.1"/>
    </source>
</evidence>
<keyword evidence="4" id="KW-1185">Reference proteome</keyword>
<keyword evidence="1" id="KW-0677">Repeat</keyword>
<dbReference type="EMBL" id="FZNP01000025">
    <property type="protein sequence ID" value="SNS70549.1"/>
    <property type="molecule type" value="Genomic_DNA"/>
</dbReference>
<dbReference type="Gene3D" id="2.160.20.80">
    <property type="entry name" value="E3 ubiquitin-protein ligase SopA"/>
    <property type="match status" value="1"/>
</dbReference>
<dbReference type="AlphaFoldDB" id="A0A239GMX4"/>
<accession>A0A239GMX4</accession>
<reference evidence="4" key="1">
    <citation type="submission" date="2017-06" db="EMBL/GenBank/DDBJ databases">
        <authorList>
            <person name="Varghese N."/>
            <person name="Submissions S."/>
        </authorList>
    </citation>
    <scope>NUCLEOTIDE SEQUENCE [LARGE SCALE GENOMIC DNA]</scope>
    <source>
        <strain evidence="4">DSM 44485</strain>
    </source>
</reference>
<name>A0A239GMX4_9ACTN</name>
<dbReference type="SUPFAM" id="SSF141571">
    <property type="entry name" value="Pentapeptide repeat-like"/>
    <property type="match status" value="1"/>
</dbReference>
<evidence type="ECO:0000256" key="1">
    <source>
        <dbReference type="ARBA" id="ARBA00022737"/>
    </source>
</evidence>
<evidence type="ECO:0000256" key="2">
    <source>
        <dbReference type="SAM" id="MobiDB-lite"/>
    </source>
</evidence>
<dbReference type="RefSeq" id="WP_089316674.1">
    <property type="nucleotide sequence ID" value="NZ_FZNP01000025.1"/>
</dbReference>
<gene>
    <name evidence="3" type="ORF">SAMN06265355_12554</name>
</gene>
<dbReference type="OrthoDB" id="4775025at2"/>
<dbReference type="PANTHER" id="PTHR47485">
    <property type="entry name" value="THYLAKOID LUMENAL 17.4 KDA PROTEIN, CHLOROPLASTIC"/>
    <property type="match status" value="1"/>
</dbReference>